<feature type="transmembrane region" description="Helical" evidence="1">
    <location>
        <begin position="138"/>
        <end position="156"/>
    </location>
</feature>
<keyword evidence="1" id="KW-1133">Transmembrane helix</keyword>
<dbReference type="PANTHER" id="PTHR30487">
    <property type="entry name" value="TYPE 4 PREPILIN-LIKE PROTEINS LEADER PEPTIDE-PROCESSING ENZYME"/>
    <property type="match status" value="1"/>
</dbReference>
<proteinExistence type="predicted"/>
<evidence type="ECO:0000313" key="3">
    <source>
        <dbReference type="EMBL" id="WPX97086.1"/>
    </source>
</evidence>
<name>A0ABZ0ULS1_9RICK</name>
<protein>
    <submittedName>
        <fullName evidence="3">Prepilin peptidase</fullName>
    </submittedName>
</protein>
<feature type="transmembrane region" description="Helical" evidence="1">
    <location>
        <begin position="6"/>
        <end position="28"/>
    </location>
</feature>
<evidence type="ECO:0000259" key="2">
    <source>
        <dbReference type="Pfam" id="PF06750"/>
    </source>
</evidence>
<feature type="transmembrane region" description="Helical" evidence="1">
    <location>
        <begin position="83"/>
        <end position="103"/>
    </location>
</feature>
<dbReference type="InterPro" id="IPR050882">
    <property type="entry name" value="Prepilin_peptidase/N-MTase"/>
</dbReference>
<dbReference type="EMBL" id="CP110820">
    <property type="protein sequence ID" value="WPX97086.1"/>
    <property type="molecule type" value="Genomic_DNA"/>
</dbReference>
<feature type="domain" description="Prepilin peptidase A24 N-terminal" evidence="2">
    <location>
        <begin position="15"/>
        <end position="103"/>
    </location>
</feature>
<evidence type="ECO:0000256" key="1">
    <source>
        <dbReference type="SAM" id="Phobius"/>
    </source>
</evidence>
<organism evidence="3 4">
    <name type="scientific">Candidatus Bandiella euplotis</name>
    <dbReference type="NCBI Taxonomy" id="1664265"/>
    <lineage>
        <taxon>Bacteria</taxon>
        <taxon>Pseudomonadati</taxon>
        <taxon>Pseudomonadota</taxon>
        <taxon>Alphaproteobacteria</taxon>
        <taxon>Rickettsiales</taxon>
        <taxon>Candidatus Midichloriaceae</taxon>
        <taxon>Candidatus Bandiella</taxon>
    </lineage>
</organism>
<gene>
    <name evidence="3" type="ORF">Bandiella_01230</name>
</gene>
<reference evidence="3 4" key="1">
    <citation type="submission" date="2022-11" db="EMBL/GenBank/DDBJ databases">
        <title>Host association and intracellularity evolved multiple times independently in the Rickettsiales.</title>
        <authorList>
            <person name="Castelli M."/>
            <person name="Nardi T."/>
            <person name="Gammuto L."/>
            <person name="Bellinzona G."/>
            <person name="Sabaneyeva E."/>
            <person name="Potekhin A."/>
            <person name="Serra V."/>
            <person name="Petroni G."/>
            <person name="Sassera D."/>
        </authorList>
    </citation>
    <scope>NUCLEOTIDE SEQUENCE [LARGE SCALE GENOMIC DNA]</scope>
    <source>
        <strain evidence="3 4">NDG2</strain>
    </source>
</reference>
<dbReference type="Proteomes" id="UP001327219">
    <property type="component" value="Chromosome"/>
</dbReference>
<dbReference type="Pfam" id="PF06750">
    <property type="entry name" value="A24_N_bact"/>
    <property type="match status" value="1"/>
</dbReference>
<keyword evidence="4" id="KW-1185">Reference proteome</keyword>
<accession>A0ABZ0ULS1</accession>
<evidence type="ECO:0000313" key="4">
    <source>
        <dbReference type="Proteomes" id="UP001327219"/>
    </source>
</evidence>
<sequence length="249" mass="29631">MELLDILNYFVACYFGLMLGNFATSFYFRIPKNIPLLGFNYFTSTPPHCSYCNHLLKLKEFAPIIGYWLCKGRCNYCGAKIDANYFVIEVFALFLSLFCYFHFYFLDWYLIFILFGISSLIISMLFSKLQKIDMKFMLFILFLGIIYSTLINLTIYNWVFKASISSVIATFLMHARYKYHFSSKYYDICKILFTALIWFDLNSMIPYALFILANYALLRRYNFSFSKHVHNYSYFIMFLFSIINHLVVV</sequence>
<keyword evidence="1" id="KW-0812">Transmembrane</keyword>
<dbReference type="InterPro" id="IPR010627">
    <property type="entry name" value="Prepilin_pept_A24_N"/>
</dbReference>
<feature type="transmembrane region" description="Helical" evidence="1">
    <location>
        <begin position="229"/>
        <end position="248"/>
    </location>
</feature>
<keyword evidence="1" id="KW-0472">Membrane</keyword>
<feature type="transmembrane region" description="Helical" evidence="1">
    <location>
        <begin position="109"/>
        <end position="126"/>
    </location>
</feature>
<feature type="transmembrane region" description="Helical" evidence="1">
    <location>
        <begin position="191"/>
        <end position="217"/>
    </location>
</feature>
<dbReference type="PANTHER" id="PTHR30487:SF0">
    <property type="entry name" value="PREPILIN LEADER PEPTIDASE_N-METHYLTRANSFERASE-RELATED"/>
    <property type="match status" value="1"/>
</dbReference>